<organism evidence="2 3">
    <name type="scientific">Vespula pensylvanica</name>
    <name type="common">Western yellow jacket</name>
    <name type="synonym">Wasp</name>
    <dbReference type="NCBI Taxonomy" id="30213"/>
    <lineage>
        <taxon>Eukaryota</taxon>
        <taxon>Metazoa</taxon>
        <taxon>Ecdysozoa</taxon>
        <taxon>Arthropoda</taxon>
        <taxon>Hexapoda</taxon>
        <taxon>Insecta</taxon>
        <taxon>Pterygota</taxon>
        <taxon>Neoptera</taxon>
        <taxon>Endopterygota</taxon>
        <taxon>Hymenoptera</taxon>
        <taxon>Apocrita</taxon>
        <taxon>Aculeata</taxon>
        <taxon>Vespoidea</taxon>
        <taxon>Vespidae</taxon>
        <taxon>Vespinae</taxon>
        <taxon>Vespula</taxon>
    </lineage>
</organism>
<keyword evidence="1" id="KW-0472">Membrane</keyword>
<dbReference type="EMBL" id="JACSDY010000005">
    <property type="protein sequence ID" value="KAF7427445.1"/>
    <property type="molecule type" value="Genomic_DNA"/>
</dbReference>
<keyword evidence="1" id="KW-1133">Transmembrane helix</keyword>
<proteinExistence type="predicted"/>
<evidence type="ECO:0000256" key="1">
    <source>
        <dbReference type="SAM" id="Phobius"/>
    </source>
</evidence>
<dbReference type="AlphaFoldDB" id="A0A834UB65"/>
<sequence>MDVVVVIDAPRELPILINDLANETAFARRQKLMKNAVVSSSRRYEENWDERLNRERAGGNPTHSINRALVLIASSGCKREVVTEDHSCENTINTWKAAPGAATVTAATVTAATAAATATAAAVWLTIMIFYRANTRRRVESGVIVIVVVLLIVVVWDDGGSGSDGVSTVAAGAKLNRQKAMEKNDGGDEGKGS</sequence>
<feature type="transmembrane region" description="Helical" evidence="1">
    <location>
        <begin position="104"/>
        <end position="127"/>
    </location>
</feature>
<evidence type="ECO:0000313" key="2">
    <source>
        <dbReference type="EMBL" id="KAF7427445.1"/>
    </source>
</evidence>
<keyword evidence="3" id="KW-1185">Reference proteome</keyword>
<reference evidence="2" key="1">
    <citation type="journal article" date="2020" name="G3 (Bethesda)">
        <title>High-Quality Assemblies for Three Invasive Social Wasps from the &lt;i&gt;Vespula&lt;/i&gt; Genus.</title>
        <authorList>
            <person name="Harrop T.W.R."/>
            <person name="Guhlin J."/>
            <person name="McLaughlin G.M."/>
            <person name="Permina E."/>
            <person name="Stockwell P."/>
            <person name="Gilligan J."/>
            <person name="Le Lec M.F."/>
            <person name="Gruber M.A.M."/>
            <person name="Quinn O."/>
            <person name="Lovegrove M."/>
            <person name="Duncan E.J."/>
            <person name="Remnant E.J."/>
            <person name="Van Eeckhoven J."/>
            <person name="Graham B."/>
            <person name="Knapp R.A."/>
            <person name="Langford K.W."/>
            <person name="Kronenberg Z."/>
            <person name="Press M.O."/>
            <person name="Eacker S.M."/>
            <person name="Wilson-Rankin E.E."/>
            <person name="Purcell J."/>
            <person name="Lester P.J."/>
            <person name="Dearden P.K."/>
        </authorList>
    </citation>
    <scope>NUCLEOTIDE SEQUENCE</scope>
    <source>
        <strain evidence="2">Volc-1</strain>
    </source>
</reference>
<comment type="caution">
    <text evidence="2">The sequence shown here is derived from an EMBL/GenBank/DDBJ whole genome shotgun (WGS) entry which is preliminary data.</text>
</comment>
<gene>
    <name evidence="2" type="ORF">H0235_007139</name>
</gene>
<evidence type="ECO:0000313" key="3">
    <source>
        <dbReference type="Proteomes" id="UP000600918"/>
    </source>
</evidence>
<dbReference type="Proteomes" id="UP000600918">
    <property type="component" value="Unassembled WGS sequence"/>
</dbReference>
<protein>
    <submittedName>
        <fullName evidence="2">Uncharacterized protein</fullName>
    </submittedName>
</protein>
<name>A0A834UB65_VESPE</name>
<keyword evidence="1" id="KW-0812">Transmembrane</keyword>
<accession>A0A834UB65</accession>
<feature type="transmembrane region" description="Helical" evidence="1">
    <location>
        <begin position="139"/>
        <end position="156"/>
    </location>
</feature>